<organism evidence="1 2">
    <name type="scientific">Pseudolactococcus reticulitermitis</name>
    <dbReference type="NCBI Taxonomy" id="2025039"/>
    <lineage>
        <taxon>Bacteria</taxon>
        <taxon>Bacillati</taxon>
        <taxon>Bacillota</taxon>
        <taxon>Bacilli</taxon>
        <taxon>Lactobacillales</taxon>
        <taxon>Streptococcaceae</taxon>
        <taxon>Pseudolactococcus</taxon>
    </lineage>
</organism>
<proteinExistence type="predicted"/>
<gene>
    <name evidence="1" type="ORF">RsY01_1169</name>
</gene>
<evidence type="ECO:0000313" key="2">
    <source>
        <dbReference type="Proteomes" id="UP000218689"/>
    </source>
</evidence>
<comment type="caution">
    <text evidence="1">The sequence shown here is derived from an EMBL/GenBank/DDBJ whole genome shotgun (WGS) entry which is preliminary data.</text>
</comment>
<evidence type="ECO:0008006" key="3">
    <source>
        <dbReference type="Google" id="ProtNLM"/>
    </source>
</evidence>
<name>A0A224WZV6_9LACT</name>
<dbReference type="InterPro" id="IPR006379">
    <property type="entry name" value="HAD-SF_hydro_IIB"/>
</dbReference>
<dbReference type="Gene3D" id="3.30.1240.10">
    <property type="match status" value="1"/>
</dbReference>
<dbReference type="GO" id="GO:0000287">
    <property type="term" value="F:magnesium ion binding"/>
    <property type="evidence" value="ECO:0007669"/>
    <property type="project" value="TreeGrafter"/>
</dbReference>
<dbReference type="Pfam" id="PF08282">
    <property type="entry name" value="Hydrolase_3"/>
    <property type="match status" value="1"/>
</dbReference>
<keyword evidence="2" id="KW-1185">Reference proteome</keyword>
<dbReference type="Gene3D" id="3.40.50.1000">
    <property type="entry name" value="HAD superfamily/HAD-like"/>
    <property type="match status" value="1"/>
</dbReference>
<dbReference type="InterPro" id="IPR023214">
    <property type="entry name" value="HAD_sf"/>
</dbReference>
<dbReference type="GO" id="GO:0016791">
    <property type="term" value="F:phosphatase activity"/>
    <property type="evidence" value="ECO:0007669"/>
    <property type="project" value="TreeGrafter"/>
</dbReference>
<dbReference type="PANTHER" id="PTHR10000:SF53">
    <property type="entry name" value="5-AMINO-6-(5-PHOSPHO-D-RIBITYLAMINO)URACIL PHOSPHATASE YBJI-RELATED"/>
    <property type="match status" value="1"/>
</dbReference>
<reference evidence="2" key="1">
    <citation type="submission" date="2017-08" db="EMBL/GenBank/DDBJ databases">
        <title>Draft genome sequence of Lactococcus sp. strain Rs-Y01, isolated from the gut of the lower termite Reticulitermes speratus.</title>
        <authorList>
            <person name="Ohkuma M."/>
            <person name="Yuki M."/>
        </authorList>
    </citation>
    <scope>NUCLEOTIDE SEQUENCE [LARGE SCALE GENOMIC DNA]</scope>
    <source>
        <strain evidence="2">Rs-Y01</strain>
    </source>
</reference>
<protein>
    <recommendedName>
        <fullName evidence="3">Hydrolase</fullName>
    </recommendedName>
</protein>
<sequence length="232" mass="26249">MDILVFDLDGTIVFDGIQIKPDLLAILKALNQRYEIIFASARPIRDMLPLLPDFPDNDLIGGNGSMIRQKGCIEVTARIDATSARQIMTEIVAEKLDYIIDYDWDYTAKVAANHSIWQKLDTNHLAQNIPLQFDNISKIITFETPEKFSLLFPDALYHADVQELVFTGKNINKYTTLKTLIGDCPYTTFGNDHNDIDLLNHAETAFQIGNQDLPVTSKNISEEQLPQILHNL</sequence>
<dbReference type="PANTHER" id="PTHR10000">
    <property type="entry name" value="PHOSPHOSERINE PHOSPHATASE"/>
    <property type="match status" value="1"/>
</dbReference>
<dbReference type="AlphaFoldDB" id="A0A224WZV6"/>
<accession>A0A224WZV6</accession>
<dbReference type="SUPFAM" id="SSF56784">
    <property type="entry name" value="HAD-like"/>
    <property type="match status" value="1"/>
</dbReference>
<dbReference type="InterPro" id="IPR036412">
    <property type="entry name" value="HAD-like_sf"/>
</dbReference>
<dbReference type="RefSeq" id="WP_238594953.1">
    <property type="nucleotide sequence ID" value="NZ_BEDT01000002.1"/>
</dbReference>
<dbReference type="GO" id="GO:0005829">
    <property type="term" value="C:cytosol"/>
    <property type="evidence" value="ECO:0007669"/>
    <property type="project" value="TreeGrafter"/>
</dbReference>
<dbReference type="Proteomes" id="UP000218689">
    <property type="component" value="Unassembled WGS sequence"/>
</dbReference>
<evidence type="ECO:0000313" key="1">
    <source>
        <dbReference type="EMBL" id="GAX47569.1"/>
    </source>
</evidence>
<dbReference type="EMBL" id="BEDT01000002">
    <property type="protein sequence ID" value="GAX47569.1"/>
    <property type="molecule type" value="Genomic_DNA"/>
</dbReference>
<dbReference type="NCBIfam" id="TIGR01484">
    <property type="entry name" value="HAD-SF-IIB"/>
    <property type="match status" value="1"/>
</dbReference>